<keyword evidence="8" id="KW-1185">Reference proteome</keyword>
<dbReference type="InterPro" id="IPR002758">
    <property type="entry name" value="Cation_antiport_E"/>
</dbReference>
<evidence type="ECO:0000256" key="1">
    <source>
        <dbReference type="ARBA" id="ARBA00004651"/>
    </source>
</evidence>
<dbReference type="Pfam" id="PF01899">
    <property type="entry name" value="MNHE"/>
    <property type="match status" value="1"/>
</dbReference>
<name>A0A7X8YF64_9MICC</name>
<dbReference type="PANTHER" id="PTHR34584:SF1">
    <property type="entry name" value="NA(+)_H(+) ANTIPORTER SUBUNIT E1"/>
    <property type="match status" value="1"/>
</dbReference>
<dbReference type="PANTHER" id="PTHR34584">
    <property type="entry name" value="NA(+)/H(+) ANTIPORTER SUBUNIT E1"/>
    <property type="match status" value="1"/>
</dbReference>
<dbReference type="GO" id="GO:0005886">
    <property type="term" value="C:plasma membrane"/>
    <property type="evidence" value="ECO:0007669"/>
    <property type="project" value="UniProtKB-SubCell"/>
</dbReference>
<comment type="similarity">
    <text evidence="2">Belongs to the CPA3 antiporters (TC 2.A.63) subunit E family.</text>
</comment>
<evidence type="ECO:0000313" key="7">
    <source>
        <dbReference type="EMBL" id="NLS11200.1"/>
    </source>
</evidence>
<keyword evidence="4" id="KW-0812">Transmembrane</keyword>
<keyword evidence="3" id="KW-1003">Cell membrane</keyword>
<dbReference type="AlphaFoldDB" id="A0A7X8YF64"/>
<comment type="subcellular location">
    <subcellularLocation>
        <location evidence="1">Cell membrane</location>
        <topology evidence="1">Multi-pass membrane protein</topology>
    </subcellularLocation>
</comment>
<keyword evidence="5" id="KW-1133">Transmembrane helix</keyword>
<evidence type="ECO:0000256" key="5">
    <source>
        <dbReference type="ARBA" id="ARBA00022989"/>
    </source>
</evidence>
<evidence type="ECO:0000256" key="2">
    <source>
        <dbReference type="ARBA" id="ARBA00006228"/>
    </source>
</evidence>
<accession>A0A7X8YF64</accession>
<dbReference type="Proteomes" id="UP000523139">
    <property type="component" value="Unassembled WGS sequence"/>
</dbReference>
<proteinExistence type="inferred from homology"/>
<dbReference type="EMBL" id="JABAHY010000028">
    <property type="protein sequence ID" value="NLS11200.1"/>
    <property type="molecule type" value="Genomic_DNA"/>
</dbReference>
<protein>
    <submittedName>
        <fullName evidence="7">Na+/H+ antiporter subunit E</fullName>
    </submittedName>
</protein>
<dbReference type="GO" id="GO:0008324">
    <property type="term" value="F:monoatomic cation transmembrane transporter activity"/>
    <property type="evidence" value="ECO:0007669"/>
    <property type="project" value="InterPro"/>
</dbReference>
<comment type="caution">
    <text evidence="7">The sequence shown here is derived from an EMBL/GenBank/DDBJ whole genome shotgun (WGS) entry which is preliminary data.</text>
</comment>
<evidence type="ECO:0000256" key="3">
    <source>
        <dbReference type="ARBA" id="ARBA00022475"/>
    </source>
</evidence>
<evidence type="ECO:0000313" key="8">
    <source>
        <dbReference type="Proteomes" id="UP000523139"/>
    </source>
</evidence>
<reference evidence="7 8" key="1">
    <citation type="submission" date="2020-04" db="EMBL/GenBank/DDBJ databases">
        <title>Nesterenkonia sp. nov., isolated from marine sediment.</title>
        <authorList>
            <person name="Zhang G."/>
        </authorList>
    </citation>
    <scope>NUCLEOTIDE SEQUENCE [LARGE SCALE GENOMIC DNA]</scope>
    <source>
        <strain evidence="7 8">MY13</strain>
    </source>
</reference>
<dbReference type="RefSeq" id="WP_168888682.1">
    <property type="nucleotide sequence ID" value="NZ_JABAHY010000028.1"/>
</dbReference>
<evidence type="ECO:0000256" key="4">
    <source>
        <dbReference type="ARBA" id="ARBA00022692"/>
    </source>
</evidence>
<gene>
    <name evidence="7" type="ORF">HGQ17_14575</name>
</gene>
<evidence type="ECO:0000256" key="6">
    <source>
        <dbReference type="ARBA" id="ARBA00023136"/>
    </source>
</evidence>
<keyword evidence="6" id="KW-0472">Membrane</keyword>
<organism evidence="7 8">
    <name type="scientific">Nesterenkonia sedimenti</name>
    <dbReference type="NCBI Taxonomy" id="1463632"/>
    <lineage>
        <taxon>Bacteria</taxon>
        <taxon>Bacillati</taxon>
        <taxon>Actinomycetota</taxon>
        <taxon>Actinomycetes</taxon>
        <taxon>Micrococcales</taxon>
        <taxon>Micrococcaceae</taxon>
        <taxon>Nesterenkonia</taxon>
    </lineage>
</organism>
<sequence length="131" mass="14666">MTKPLIKTFRRLIRLPGFLMWFIWEMLRANWQVAADILTPGSSLTPAIVAYQTRGLTPKEVTALSNLITLTPGTLTIDIDEPPGQGQILYVLDLYAPPTPEAFHAELHELENKLLGITRVSTVGEQKEARQ</sequence>